<reference evidence="3" key="1">
    <citation type="submission" date="2017-02" db="UniProtKB">
        <authorList>
            <consortium name="WormBaseParasite"/>
        </authorList>
    </citation>
    <scope>IDENTIFICATION</scope>
</reference>
<dbReference type="EMBL" id="UYRR01018697">
    <property type="protein sequence ID" value="VDK29552.1"/>
    <property type="molecule type" value="Genomic_DNA"/>
</dbReference>
<gene>
    <name evidence="1" type="ORF">ASIM_LOCUS7597</name>
</gene>
<dbReference type="WBParaSite" id="ASIM_0000783501-mRNA-1">
    <property type="protein sequence ID" value="ASIM_0000783501-mRNA-1"/>
    <property type="gene ID" value="ASIM_0000783501"/>
</dbReference>
<sequence length="85" mass="8857">MMSTSVGATRLACVSSCGLTKVCPVQDASCPQDVACSGGAKVDSFPQYRMMGIPCMQFCILHPSFSATSLAYLTVVNLTSAVVQS</sequence>
<dbReference type="Proteomes" id="UP000267096">
    <property type="component" value="Unassembled WGS sequence"/>
</dbReference>
<accession>A0A0M3JJL4</accession>
<organism evidence="3">
    <name type="scientific">Anisakis simplex</name>
    <name type="common">Herring worm</name>
    <dbReference type="NCBI Taxonomy" id="6269"/>
    <lineage>
        <taxon>Eukaryota</taxon>
        <taxon>Metazoa</taxon>
        <taxon>Ecdysozoa</taxon>
        <taxon>Nematoda</taxon>
        <taxon>Chromadorea</taxon>
        <taxon>Rhabditida</taxon>
        <taxon>Spirurina</taxon>
        <taxon>Ascaridomorpha</taxon>
        <taxon>Ascaridoidea</taxon>
        <taxon>Anisakidae</taxon>
        <taxon>Anisakis</taxon>
        <taxon>Anisakis simplex complex</taxon>
    </lineage>
</organism>
<evidence type="ECO:0000313" key="3">
    <source>
        <dbReference type="WBParaSite" id="ASIM_0000783501-mRNA-1"/>
    </source>
</evidence>
<protein>
    <submittedName>
        <fullName evidence="3">Secreted protein</fullName>
    </submittedName>
</protein>
<evidence type="ECO:0000313" key="1">
    <source>
        <dbReference type="EMBL" id="VDK29552.1"/>
    </source>
</evidence>
<name>A0A0M3JJL4_ANISI</name>
<proteinExistence type="predicted"/>
<evidence type="ECO:0000313" key="2">
    <source>
        <dbReference type="Proteomes" id="UP000267096"/>
    </source>
</evidence>
<keyword evidence="2" id="KW-1185">Reference proteome</keyword>
<reference evidence="1 2" key="2">
    <citation type="submission" date="2018-11" db="EMBL/GenBank/DDBJ databases">
        <authorList>
            <consortium name="Pathogen Informatics"/>
        </authorList>
    </citation>
    <scope>NUCLEOTIDE SEQUENCE [LARGE SCALE GENOMIC DNA]</scope>
</reference>
<dbReference type="AlphaFoldDB" id="A0A0M3JJL4"/>